<comment type="caution">
    <text evidence="2">The sequence shown here is derived from an EMBL/GenBank/DDBJ whole genome shotgun (WGS) entry which is preliminary data.</text>
</comment>
<evidence type="ECO:0000256" key="1">
    <source>
        <dbReference type="SAM" id="Phobius"/>
    </source>
</evidence>
<dbReference type="AlphaFoldDB" id="A0A0F0CPM6"/>
<dbReference type="Gene3D" id="3.40.50.150">
    <property type="entry name" value="Vaccinia Virus protein VP39"/>
    <property type="match status" value="1"/>
</dbReference>
<protein>
    <submittedName>
        <fullName evidence="2">Methyltransferase family protein</fullName>
    </submittedName>
</protein>
<keyword evidence="3" id="KW-1185">Reference proteome</keyword>
<dbReference type="Proteomes" id="UP000033428">
    <property type="component" value="Unassembled WGS sequence"/>
</dbReference>
<proteinExistence type="predicted"/>
<name>A0A0F0CPM6_9BACT</name>
<reference evidence="2 3" key="1">
    <citation type="submission" date="2015-02" db="EMBL/GenBank/DDBJ databases">
        <title>Single-cell genomics of uncultivated deep-branching MTB reveals a conserved set of magnetosome genes.</title>
        <authorList>
            <person name="Kolinko S."/>
            <person name="Richter M."/>
            <person name="Glockner F.O."/>
            <person name="Brachmann A."/>
            <person name="Schuler D."/>
        </authorList>
    </citation>
    <scope>NUCLEOTIDE SEQUENCE [LARGE SCALE GENOMIC DNA]</scope>
    <source>
        <strain evidence="2">SKK-01</strain>
    </source>
</reference>
<dbReference type="GO" id="GO:0008168">
    <property type="term" value="F:methyltransferase activity"/>
    <property type="evidence" value="ECO:0007669"/>
    <property type="project" value="UniProtKB-KW"/>
</dbReference>
<organism evidence="2 3">
    <name type="scientific">Candidatus Omnitrophus magneticus</name>
    <dbReference type="NCBI Taxonomy" id="1609969"/>
    <lineage>
        <taxon>Bacteria</taxon>
        <taxon>Pseudomonadati</taxon>
        <taxon>Candidatus Omnitrophota</taxon>
        <taxon>Candidatus Omnitrophus</taxon>
    </lineage>
</organism>
<keyword evidence="1" id="KW-0472">Membrane</keyword>
<keyword evidence="2" id="KW-0808">Transferase</keyword>
<dbReference type="EMBL" id="JYNY01000197">
    <property type="protein sequence ID" value="KJJ85268.1"/>
    <property type="molecule type" value="Genomic_DNA"/>
</dbReference>
<feature type="transmembrane region" description="Helical" evidence="1">
    <location>
        <begin position="233"/>
        <end position="251"/>
    </location>
</feature>
<dbReference type="InterPro" id="IPR029063">
    <property type="entry name" value="SAM-dependent_MTases_sf"/>
</dbReference>
<keyword evidence="1" id="KW-0812">Transmembrane</keyword>
<dbReference type="Pfam" id="PF13489">
    <property type="entry name" value="Methyltransf_23"/>
    <property type="match status" value="1"/>
</dbReference>
<gene>
    <name evidence="2" type="ORF">OMAG_000878</name>
</gene>
<keyword evidence="1" id="KW-1133">Transmembrane helix</keyword>
<dbReference type="SUPFAM" id="SSF53335">
    <property type="entry name" value="S-adenosyl-L-methionine-dependent methyltransferases"/>
    <property type="match status" value="1"/>
</dbReference>
<sequence>MNLAKLLFYDKDEILSKKFDNFLGLSGSDNYSEKVVFYYQEMIEKYLRVKSADKKKNESIHILDIGCGKYSFITPILKEKYNCELSAMDISEEELSSNNNVDEKIIFDACDENYVRVLGKYKNKYDLIVTSMFLEHAVNPNITHKMIFYLLKNNGFIIHAYPTLYDPVLFMNYIMPHWLSRRFLYAVEPSRKTSGKFDTYYKCCRGFSRKVNKYYAANNARVLEWENFYGTRYFYRIFTIQALLSVFYVIVLKLKLNLFTSASCVVLTRDSQT</sequence>
<dbReference type="GO" id="GO:0032259">
    <property type="term" value="P:methylation"/>
    <property type="evidence" value="ECO:0007669"/>
    <property type="project" value="UniProtKB-KW"/>
</dbReference>
<accession>A0A0F0CPM6</accession>
<keyword evidence="2" id="KW-0489">Methyltransferase</keyword>
<evidence type="ECO:0000313" key="2">
    <source>
        <dbReference type="EMBL" id="KJJ85268.1"/>
    </source>
</evidence>
<evidence type="ECO:0000313" key="3">
    <source>
        <dbReference type="Proteomes" id="UP000033428"/>
    </source>
</evidence>